<organism evidence="1">
    <name type="scientific">mine drainage metagenome</name>
    <dbReference type="NCBI Taxonomy" id="410659"/>
    <lineage>
        <taxon>unclassified sequences</taxon>
        <taxon>metagenomes</taxon>
        <taxon>ecological metagenomes</taxon>
    </lineage>
</organism>
<gene>
    <name evidence="1" type="ORF">GALL_479810</name>
</gene>
<proteinExistence type="predicted"/>
<accession>A0A1J5PRN1</accession>
<dbReference type="AlphaFoldDB" id="A0A1J5PRN1"/>
<sequence>MAAVLGLDLALLVEGIDPLQHVQRRIAGIDLMLPVIERRIPERHDGVAHIFVDSALSRQDRVGQWRQEPVHQRGQSLRIALVGLRDRGETPDVGEHDGHLALLSAEHELFRRLRELLDQCGRQVLAERGADLPPLRLLPDEARENQGEIDHRGR</sequence>
<comment type="caution">
    <text evidence="1">The sequence shown here is derived from an EMBL/GenBank/DDBJ whole genome shotgun (WGS) entry which is preliminary data.</text>
</comment>
<name>A0A1J5PRN1_9ZZZZ</name>
<reference evidence="1" key="1">
    <citation type="submission" date="2016-10" db="EMBL/GenBank/DDBJ databases">
        <title>Sequence of Gallionella enrichment culture.</title>
        <authorList>
            <person name="Poehlein A."/>
            <person name="Muehling M."/>
            <person name="Daniel R."/>
        </authorList>
    </citation>
    <scope>NUCLEOTIDE SEQUENCE</scope>
</reference>
<dbReference type="EMBL" id="MLJW01004221">
    <property type="protein sequence ID" value="OIQ70407.1"/>
    <property type="molecule type" value="Genomic_DNA"/>
</dbReference>
<evidence type="ECO:0000313" key="1">
    <source>
        <dbReference type="EMBL" id="OIQ70407.1"/>
    </source>
</evidence>
<protein>
    <submittedName>
        <fullName evidence="1">Uncharacterized protein</fullName>
    </submittedName>
</protein>